<evidence type="ECO:0000256" key="3">
    <source>
        <dbReference type="ARBA" id="ARBA00022692"/>
    </source>
</evidence>
<feature type="transmembrane region" description="Helical" evidence="6">
    <location>
        <begin position="649"/>
        <end position="675"/>
    </location>
</feature>
<evidence type="ECO:0000256" key="7">
    <source>
        <dbReference type="SAM" id="SignalP"/>
    </source>
</evidence>
<feature type="transmembrane region" description="Helical" evidence="6">
    <location>
        <begin position="517"/>
        <end position="539"/>
    </location>
</feature>
<dbReference type="Pfam" id="PF03239">
    <property type="entry name" value="FTR1"/>
    <property type="match status" value="1"/>
</dbReference>
<keyword evidence="4 6" id="KW-1133">Transmembrane helix</keyword>
<feature type="transmembrane region" description="Helical" evidence="6">
    <location>
        <begin position="551"/>
        <end position="570"/>
    </location>
</feature>
<comment type="subcellular location">
    <subcellularLocation>
        <location evidence="1">Membrane</location>
        <topology evidence="1">Multi-pass membrane protein</topology>
    </subcellularLocation>
</comment>
<dbReference type="RefSeq" id="WP_205296054.1">
    <property type="nucleotide sequence ID" value="NZ_CP070371.1"/>
</dbReference>
<comment type="similarity">
    <text evidence="2">Belongs to the oxidase-dependent Fe transporter (OFeT) (TC 9.A.10.1) family.</text>
</comment>
<sequence>MRLLQALIVLFCLIAAPLRAETPWEAAEFLRSETGRLERLFLMPASPQRMIEANTRLAEMREIWTQTAPAFGAQGKAAETALAGLADSVAREDAQGVARGRQLIWTGLMQGARDHALAALEAGDAETAAGWLNIRDYARASGDTRAVMAVEALRAGQISPEAARQTVEDELLIVAASELRLALARAADDAAGGRMVQYASDLGRIEGMVTYLGANLAERLGPQEHAALAADLALAVGDPAALAAVQARLATYAPVALTPEETLRRARLLRRFTALVWEEYRDGIRDGVIRSSMEYNEALLFRDRAAMILGDLAPEIADRAAADRLGTLMAEMAQIMAAREDGIEPRVTEALEVIDRLFGEEVASGGYAAAVDALPAALDELVLMVGQGDWEGAELKRLEAYSWFDPDIEQRLVPRAPAMALRLEARFWEGRADRFGLGRLVADHAPEDAFLAEVEGIKTDLNGAREKIEAPISRLGAVLQSSAILFREGLEAVLILAALMAALRAEGVDPARFRRPLAVGVVAALAGSFALWAGARWLFSISTLAREALEGGTALVAAVVLVWMVMGLSAQGGQVSALRRKLAGSVTPGSVAMLAFLVVFREGFETVLFYEALLVDAPAMPVMLGLALGLAGVIAAGWLVLVSGRRLPLALFFRATSVLLSLLAIMLVGAGIRGLQTAALIGATPVGWFPDRDWLQLWFGLFPVAEPLAAQALVVVVLLVTFAVNGYNKRSRTTVAAGQLWQ</sequence>
<dbReference type="InterPro" id="IPR004923">
    <property type="entry name" value="FTR1/Fip1/EfeU"/>
</dbReference>
<evidence type="ECO:0000256" key="5">
    <source>
        <dbReference type="ARBA" id="ARBA00023136"/>
    </source>
</evidence>
<feature type="signal peptide" evidence="7">
    <location>
        <begin position="1"/>
        <end position="20"/>
    </location>
</feature>
<dbReference type="PANTHER" id="PTHR31632:SF2">
    <property type="entry name" value="PLASMA MEMBRANE IRON PERMEASE"/>
    <property type="match status" value="1"/>
</dbReference>
<feature type="transmembrane region" description="Helical" evidence="6">
    <location>
        <begin position="620"/>
        <end position="642"/>
    </location>
</feature>
<dbReference type="Proteomes" id="UP000663629">
    <property type="component" value="Chromosome 2"/>
</dbReference>
<dbReference type="EMBL" id="CP070371">
    <property type="protein sequence ID" value="QRZ15094.1"/>
    <property type="molecule type" value="Genomic_DNA"/>
</dbReference>
<feature type="transmembrane region" description="Helical" evidence="6">
    <location>
        <begin position="484"/>
        <end position="505"/>
    </location>
</feature>
<gene>
    <name evidence="8" type="ORF">JWJ88_19335</name>
</gene>
<reference evidence="8 9" key="1">
    <citation type="submission" date="2021-02" db="EMBL/GenBank/DDBJ databases">
        <title>Paracoccus methylovroum sp.nov., a new methanol and methylamine utilizing methylotrophic denitrifer.</title>
        <authorList>
            <person name="Timsy T."/>
            <person name="Behrendt U."/>
            <person name="Ulrich A."/>
            <person name="Spanner T."/>
            <person name="Foesel B.U."/>
            <person name="Horn M.A."/>
            <person name="Kolb S."/>
        </authorList>
    </citation>
    <scope>NUCLEOTIDE SEQUENCE [LARGE SCALE GENOMIC DNA]</scope>
    <source>
        <strain evidence="8 9">H4-D09</strain>
    </source>
</reference>
<dbReference type="PANTHER" id="PTHR31632">
    <property type="entry name" value="IRON TRANSPORTER FTH1"/>
    <property type="match status" value="1"/>
</dbReference>
<evidence type="ECO:0000256" key="6">
    <source>
        <dbReference type="SAM" id="Phobius"/>
    </source>
</evidence>
<name>A0ABX7JMP9_9RHOB</name>
<feature type="transmembrane region" description="Helical" evidence="6">
    <location>
        <begin position="582"/>
        <end position="600"/>
    </location>
</feature>
<evidence type="ECO:0000256" key="1">
    <source>
        <dbReference type="ARBA" id="ARBA00004141"/>
    </source>
</evidence>
<keyword evidence="5 6" id="KW-0472">Membrane</keyword>
<evidence type="ECO:0000313" key="8">
    <source>
        <dbReference type="EMBL" id="QRZ15094.1"/>
    </source>
</evidence>
<evidence type="ECO:0000256" key="4">
    <source>
        <dbReference type="ARBA" id="ARBA00022989"/>
    </source>
</evidence>
<feature type="transmembrane region" description="Helical" evidence="6">
    <location>
        <begin position="695"/>
        <end position="724"/>
    </location>
</feature>
<feature type="chain" id="PRO_5045462637" evidence="7">
    <location>
        <begin position="21"/>
        <end position="742"/>
    </location>
</feature>
<organism evidence="8 9">
    <name type="scientific">Paracoccus methylovorus</name>
    <dbReference type="NCBI Taxonomy" id="2812658"/>
    <lineage>
        <taxon>Bacteria</taxon>
        <taxon>Pseudomonadati</taxon>
        <taxon>Pseudomonadota</taxon>
        <taxon>Alphaproteobacteria</taxon>
        <taxon>Rhodobacterales</taxon>
        <taxon>Paracoccaceae</taxon>
        <taxon>Paracoccus</taxon>
    </lineage>
</organism>
<evidence type="ECO:0000313" key="9">
    <source>
        <dbReference type="Proteomes" id="UP000663629"/>
    </source>
</evidence>
<keyword evidence="7" id="KW-0732">Signal</keyword>
<accession>A0ABX7JMP9</accession>
<protein>
    <submittedName>
        <fullName evidence="8">FTR1 family protein</fullName>
    </submittedName>
</protein>
<keyword evidence="9" id="KW-1185">Reference proteome</keyword>
<evidence type="ECO:0000256" key="2">
    <source>
        <dbReference type="ARBA" id="ARBA00008333"/>
    </source>
</evidence>
<proteinExistence type="inferred from homology"/>
<keyword evidence="3 6" id="KW-0812">Transmembrane</keyword>